<evidence type="ECO:0000313" key="1">
    <source>
        <dbReference type="EMBL" id="NGZ74887.1"/>
    </source>
</evidence>
<evidence type="ECO:0008006" key="3">
    <source>
        <dbReference type="Google" id="ProtNLM"/>
    </source>
</evidence>
<dbReference type="Proteomes" id="UP000800303">
    <property type="component" value="Unassembled WGS sequence"/>
</dbReference>
<comment type="caution">
    <text evidence="1">The sequence shown here is derived from an EMBL/GenBank/DDBJ whole genome shotgun (WGS) entry which is preliminary data.</text>
</comment>
<dbReference type="RefSeq" id="WP_166273219.1">
    <property type="nucleotide sequence ID" value="NZ_JAAFGS010000002.1"/>
</dbReference>
<organism evidence="1 2">
    <name type="scientific">Saccharibacillus alkalitolerans</name>
    <dbReference type="NCBI Taxonomy" id="2705290"/>
    <lineage>
        <taxon>Bacteria</taxon>
        <taxon>Bacillati</taxon>
        <taxon>Bacillota</taxon>
        <taxon>Bacilli</taxon>
        <taxon>Bacillales</taxon>
        <taxon>Paenibacillaceae</taxon>
        <taxon>Saccharibacillus</taxon>
    </lineage>
</organism>
<dbReference type="EMBL" id="JAAFGS010000002">
    <property type="protein sequence ID" value="NGZ74887.1"/>
    <property type="molecule type" value="Genomic_DNA"/>
</dbReference>
<proteinExistence type="predicted"/>
<keyword evidence="2" id="KW-1185">Reference proteome</keyword>
<evidence type="ECO:0000313" key="2">
    <source>
        <dbReference type="Proteomes" id="UP000800303"/>
    </source>
</evidence>
<name>A0ABX0F1N0_9BACL</name>
<protein>
    <recommendedName>
        <fullName evidence="3">DUF4179 domain-containing protein</fullName>
    </recommendedName>
</protein>
<reference evidence="1 2" key="1">
    <citation type="submission" date="2020-01" db="EMBL/GenBank/DDBJ databases">
        <title>Polyphasic characterisation and genomic insights into a novel alkali tolerant bacterium VR-M41.</title>
        <authorList>
            <person name="Vemuluri V.R."/>
        </authorList>
    </citation>
    <scope>NUCLEOTIDE SEQUENCE [LARGE SCALE GENOMIC DNA]</scope>
    <source>
        <strain evidence="1 2">VR-M41</strain>
    </source>
</reference>
<sequence>MSRIIDSDLENRLREVDDGDPDYVSMRRRIVEEAGRRRSGWKEVTPAAGRTVGRKWAFPAASAALACAVAVGVLAWQPDSDPDVPAPSYGAPAGQSLEASAVVDGVKLTLNSAVQGHFEGTRLAAPERKDRLAMQMSLSGLNVPNAEYAGFGSGRLIDLDSGKSKELTSGAYFDLRTGMDSAKLAEGDWTKEGETRRLRLEMDDLYVIRRHEAALQGKLQPGTEYKVPSLPGTSVLLTGSEWDKDQGLLTLTYKLQGAEENASASYPESLSIESKTQLLLNAGSKAIEPTSGTWNGNEVNCSYQLYDMSEQERQALTLTYSYAETVRKIDGSWKVDFTLDGSKAIDRAVAITPENAAEIEQKTGWTLGEAVVGAYGVSLPIEREPQNREPHDGLVLYYQKQTLVSEGAEFGTGEYQGGPLQLISGQAGQEQQALSFRILSADIRSLKTGPLSVRLQDAVVLRQAPGDFWTPLAAPRQEEQNADAELPDGSALHHRYLREGDDLKVVTETKDRLQLLEGTVLKVNGEVRKPDKNSSYNSYREQGDYRIDIYKNVPKDAELELGLGLYGQVDPSLNTEIVLRK</sequence>
<gene>
    <name evidence="1" type="ORF">GYN08_06105</name>
</gene>
<accession>A0ABX0F1N0</accession>